<comment type="caution">
    <text evidence="2">The sequence shown here is derived from an EMBL/GenBank/DDBJ whole genome shotgun (WGS) entry which is preliminary data.</text>
</comment>
<gene>
    <name evidence="2" type="ORF">CTZ28_44055</name>
</gene>
<dbReference type="EMBL" id="PENI01000055">
    <property type="protein sequence ID" value="RMB79728.1"/>
    <property type="molecule type" value="Genomic_DNA"/>
</dbReference>
<name>A0A3M0HUF0_9ACTN</name>
<reference evidence="2 3" key="1">
    <citation type="submission" date="2017-11" db="EMBL/GenBank/DDBJ databases">
        <title>Draft genome of actinobacteria isolated from guarana (Paullinia cupana (Mart.) Ducke.</title>
        <authorList>
            <person name="Siqueira K.A."/>
            <person name="Liotti R.G."/>
            <person name="Mendes T.A.O."/>
            <person name="Soares M.A."/>
        </authorList>
    </citation>
    <scope>NUCLEOTIDE SEQUENCE [LARGE SCALE GENOMIC DNA]</scope>
    <source>
        <strain evidence="2 3">193</strain>
    </source>
</reference>
<evidence type="ECO:0000313" key="2">
    <source>
        <dbReference type="EMBL" id="RMB79728.1"/>
    </source>
</evidence>
<keyword evidence="3" id="KW-1185">Reference proteome</keyword>
<dbReference type="Proteomes" id="UP000270471">
    <property type="component" value="Unassembled WGS sequence"/>
</dbReference>
<dbReference type="RefSeq" id="WP_121895436.1">
    <property type="nucleotide sequence ID" value="NZ_PENI01000055.1"/>
</dbReference>
<evidence type="ECO:0000256" key="1">
    <source>
        <dbReference type="SAM" id="MobiDB-lite"/>
    </source>
</evidence>
<evidence type="ECO:0000313" key="3">
    <source>
        <dbReference type="Proteomes" id="UP000270471"/>
    </source>
</evidence>
<feature type="region of interest" description="Disordered" evidence="1">
    <location>
        <begin position="1"/>
        <end position="44"/>
    </location>
</feature>
<protein>
    <submittedName>
        <fullName evidence="2">Biotin transporter BioY</fullName>
    </submittedName>
</protein>
<dbReference type="AlphaFoldDB" id="A0A3M0HUF0"/>
<proteinExistence type="predicted"/>
<feature type="compositionally biased region" description="Pro residues" evidence="1">
    <location>
        <begin position="10"/>
        <end position="28"/>
    </location>
</feature>
<sequence>MAEPFASVAPVPPPAHPRTGRPGPPPGSDVPAGSSARSERTVRPGLTELRLSAFAGHRGTGFPLGPLTLFAGPSGSGKTTALRAYEALARLAGGAPLAEVFPDPAACVPERARPDAQRRRGFRIGCTADGPEGPVRLDVAVQAEPELRIVGERLTAGGRILLETALRDPGRPAVQAAWHTAGSAPVTRAPLPDDRLGTALLPLRVAGKTDGQRQVLAAAEQTVVALRSVFACDPRPDRMRGPVPLGSGRLLPGCDNLADVLWRTRSECGRRYARLVAAVRDGCRGPVTDVLAEPLGDDTVRAVLDRGDGIRTDAGRLGDGELRYLALALVLLTGPGVLDVDAPGEVPDAIRGLTVLADGLDRALDGRQRGGLLRLAARMCALGHIRFVGAVSDASWAAGTEGVTVVDLDPVVHLEA</sequence>
<organism evidence="2 3">
    <name type="scientific">Streptomyces shenzhenensis</name>
    <dbReference type="NCBI Taxonomy" id="943815"/>
    <lineage>
        <taxon>Bacteria</taxon>
        <taxon>Bacillati</taxon>
        <taxon>Actinomycetota</taxon>
        <taxon>Actinomycetes</taxon>
        <taxon>Kitasatosporales</taxon>
        <taxon>Streptomycetaceae</taxon>
        <taxon>Streptomyces</taxon>
    </lineage>
</organism>
<dbReference type="InterPro" id="IPR027417">
    <property type="entry name" value="P-loop_NTPase"/>
</dbReference>
<dbReference type="SUPFAM" id="SSF52540">
    <property type="entry name" value="P-loop containing nucleoside triphosphate hydrolases"/>
    <property type="match status" value="1"/>
</dbReference>
<accession>A0A3M0HUF0</accession>
<dbReference type="OrthoDB" id="3252194at2"/>